<accession>A0A0V0Z519</accession>
<name>A0A0V0Z519_9BILA</name>
<feature type="compositionally biased region" description="Polar residues" evidence="1">
    <location>
        <begin position="1"/>
        <end position="12"/>
    </location>
</feature>
<proteinExistence type="predicted"/>
<dbReference type="AlphaFoldDB" id="A0A0V0Z519"/>
<dbReference type="EMBL" id="JYDQ01000456">
    <property type="protein sequence ID" value="KRY07468.1"/>
    <property type="molecule type" value="Genomic_DNA"/>
</dbReference>
<keyword evidence="3" id="KW-1185">Reference proteome</keyword>
<reference evidence="2 3" key="1">
    <citation type="submission" date="2015-01" db="EMBL/GenBank/DDBJ databases">
        <title>Evolution of Trichinella species and genotypes.</title>
        <authorList>
            <person name="Korhonen P.K."/>
            <person name="Edoardo P."/>
            <person name="Giuseppe L.R."/>
            <person name="Gasser R.B."/>
        </authorList>
    </citation>
    <scope>NUCLEOTIDE SEQUENCE [LARGE SCALE GENOMIC DNA]</scope>
    <source>
        <strain evidence="2">ISS2496</strain>
    </source>
</reference>
<gene>
    <name evidence="2" type="ORF">T12_12211</name>
</gene>
<organism evidence="2 3">
    <name type="scientific">Trichinella patagoniensis</name>
    <dbReference type="NCBI Taxonomy" id="990121"/>
    <lineage>
        <taxon>Eukaryota</taxon>
        <taxon>Metazoa</taxon>
        <taxon>Ecdysozoa</taxon>
        <taxon>Nematoda</taxon>
        <taxon>Enoplea</taxon>
        <taxon>Dorylaimia</taxon>
        <taxon>Trichinellida</taxon>
        <taxon>Trichinellidae</taxon>
        <taxon>Trichinella</taxon>
    </lineage>
</organism>
<protein>
    <submittedName>
        <fullName evidence="2">Uncharacterized protein</fullName>
    </submittedName>
</protein>
<evidence type="ECO:0000313" key="2">
    <source>
        <dbReference type="EMBL" id="KRY07468.1"/>
    </source>
</evidence>
<dbReference type="OrthoDB" id="10437606at2759"/>
<comment type="caution">
    <text evidence="2">The sequence shown here is derived from an EMBL/GenBank/DDBJ whole genome shotgun (WGS) entry which is preliminary data.</text>
</comment>
<sequence>METGGCLSNTSDAEGEDKELATPSAARLLLHSYVQRNVNVQDNTMQNLERVWFDYCSIHVSTVVSHVSQQFRFTHRHTMGCVSAVELFL</sequence>
<dbReference type="Proteomes" id="UP000054783">
    <property type="component" value="Unassembled WGS sequence"/>
</dbReference>
<feature type="region of interest" description="Disordered" evidence="1">
    <location>
        <begin position="1"/>
        <end position="20"/>
    </location>
</feature>
<evidence type="ECO:0000256" key="1">
    <source>
        <dbReference type="SAM" id="MobiDB-lite"/>
    </source>
</evidence>
<evidence type="ECO:0000313" key="3">
    <source>
        <dbReference type="Proteomes" id="UP000054783"/>
    </source>
</evidence>